<dbReference type="EMBL" id="UIGI01000001">
    <property type="protein sequence ID" value="SUW62810.1"/>
    <property type="molecule type" value="Genomic_DNA"/>
</dbReference>
<evidence type="ECO:0000256" key="1">
    <source>
        <dbReference type="ARBA" id="ARBA00022448"/>
    </source>
</evidence>
<feature type="domain" description="ABC transporter" evidence="7">
    <location>
        <begin position="18"/>
        <end position="217"/>
    </location>
</feature>
<dbReference type="PROSITE" id="PS50893">
    <property type="entry name" value="ABC_TRANSPORTER_2"/>
    <property type="match status" value="1"/>
</dbReference>
<dbReference type="PROSITE" id="PS00211">
    <property type="entry name" value="ABC_TRANSPORTER_1"/>
    <property type="match status" value="1"/>
</dbReference>
<dbReference type="Gene3D" id="3.40.50.300">
    <property type="entry name" value="P-loop containing nucleotide triphosphate hydrolases"/>
    <property type="match status" value="1"/>
</dbReference>
<dbReference type="EC" id="3.6.3.41" evidence="8"/>
<evidence type="ECO:0000313" key="9">
    <source>
        <dbReference type="Proteomes" id="UP000255528"/>
    </source>
</evidence>
<name>A0A381C4K9_9ENTR</name>
<dbReference type="InterPro" id="IPR003593">
    <property type="entry name" value="AAA+_ATPase"/>
</dbReference>
<evidence type="ECO:0000313" key="8">
    <source>
        <dbReference type="EMBL" id="SUW62810.1"/>
    </source>
</evidence>
<keyword evidence="8" id="KW-0378">Hydrolase</keyword>
<keyword evidence="3" id="KW-0201">Cytochrome c-type biogenesis</keyword>
<evidence type="ECO:0000256" key="4">
    <source>
        <dbReference type="ARBA" id="ARBA00022840"/>
    </source>
</evidence>
<proteinExistence type="predicted"/>
<keyword evidence="4 8" id="KW-0067">ATP-binding</keyword>
<dbReference type="Proteomes" id="UP000255528">
    <property type="component" value="Unassembled WGS sequence"/>
</dbReference>
<reference evidence="8 9" key="1">
    <citation type="submission" date="2018-06" db="EMBL/GenBank/DDBJ databases">
        <authorList>
            <consortium name="Pathogen Informatics"/>
            <person name="Doyle S."/>
        </authorList>
    </citation>
    <scope>NUCLEOTIDE SEQUENCE [LARGE SCALE GENOMIC DNA]</scope>
    <source>
        <strain evidence="8 9">NCTC12119</strain>
    </source>
</reference>
<dbReference type="SUPFAM" id="SSF52540">
    <property type="entry name" value="P-loop containing nucleoside triphosphate hydrolases"/>
    <property type="match status" value="1"/>
</dbReference>
<dbReference type="InterPro" id="IPR003439">
    <property type="entry name" value="ABC_transporter-like_ATP-bd"/>
</dbReference>
<dbReference type="GO" id="GO:0016887">
    <property type="term" value="F:ATP hydrolysis activity"/>
    <property type="evidence" value="ECO:0007669"/>
    <property type="project" value="InterPro"/>
</dbReference>
<dbReference type="SMART" id="SM00382">
    <property type="entry name" value="AAA"/>
    <property type="match status" value="1"/>
</dbReference>
<dbReference type="NCBIfam" id="TIGR01189">
    <property type="entry name" value="ccmA"/>
    <property type="match status" value="1"/>
</dbReference>
<dbReference type="InterPro" id="IPR027417">
    <property type="entry name" value="P-loop_NTPase"/>
</dbReference>
<gene>
    <name evidence="8" type="primary">ccmA</name>
    <name evidence="8" type="ORF">NCTC12119_01276</name>
</gene>
<evidence type="ECO:0000256" key="2">
    <source>
        <dbReference type="ARBA" id="ARBA00022741"/>
    </source>
</evidence>
<dbReference type="GO" id="GO:0022857">
    <property type="term" value="F:transmembrane transporter activity"/>
    <property type="evidence" value="ECO:0007669"/>
    <property type="project" value="InterPro"/>
</dbReference>
<sequence length="218" mass="24508">MMCYDFASRDKEWLLKMLDAINLTCVRDDRTLFSELSFSVLPGEMVQIAGKNGAGKTSLLRILAGLAQAEEGEVKWQGEALSRIRYQYHQDLLWLGHQPGVKTVLTAFENLSFYHAQSAESLRWQALTEVGLLGFEDVPVNQLSAGQQRRVALARLWLSSQKIWILDEPFTAIDVTGVAKLTRKLEHHAENGGMVILTTHQPLAANNVRQIHLQEKLA</sequence>
<keyword evidence="2" id="KW-0547">Nucleotide-binding</keyword>
<dbReference type="AlphaFoldDB" id="A0A381C4K9"/>
<dbReference type="CDD" id="cd03231">
    <property type="entry name" value="ABC_CcmA_heme_exporter"/>
    <property type="match status" value="1"/>
</dbReference>
<evidence type="ECO:0000256" key="3">
    <source>
        <dbReference type="ARBA" id="ARBA00022748"/>
    </source>
</evidence>
<dbReference type="PANTHER" id="PTHR43499">
    <property type="entry name" value="ABC TRANSPORTER I FAMILY MEMBER 1"/>
    <property type="match status" value="1"/>
</dbReference>
<organism evidence="8 9">
    <name type="scientific">Buttiauxella agrestis</name>
    <dbReference type="NCBI Taxonomy" id="82977"/>
    <lineage>
        <taxon>Bacteria</taxon>
        <taxon>Pseudomonadati</taxon>
        <taxon>Pseudomonadota</taxon>
        <taxon>Gammaproteobacteria</taxon>
        <taxon>Enterobacterales</taxon>
        <taxon>Enterobacteriaceae</taxon>
        <taxon>Buttiauxella</taxon>
    </lineage>
</organism>
<keyword evidence="6" id="KW-0472">Membrane</keyword>
<dbReference type="GO" id="GO:0017004">
    <property type="term" value="P:cytochrome complex assembly"/>
    <property type="evidence" value="ECO:0007669"/>
    <property type="project" value="UniProtKB-KW"/>
</dbReference>
<dbReference type="PANTHER" id="PTHR43499:SF1">
    <property type="entry name" value="ABC TRANSPORTER I FAMILY MEMBER 1"/>
    <property type="match status" value="1"/>
</dbReference>
<evidence type="ECO:0000259" key="7">
    <source>
        <dbReference type="PROSITE" id="PS50893"/>
    </source>
</evidence>
<protein>
    <submittedName>
        <fullName evidence="8">Cytochrome c biogenesis ATP-binding export protein CcmA</fullName>
        <ecNumber evidence="8">3.6.3.41</ecNumber>
    </submittedName>
</protein>
<dbReference type="Pfam" id="PF00005">
    <property type="entry name" value="ABC_tran"/>
    <property type="match status" value="1"/>
</dbReference>
<dbReference type="GO" id="GO:0005524">
    <property type="term" value="F:ATP binding"/>
    <property type="evidence" value="ECO:0007669"/>
    <property type="project" value="UniProtKB-KW"/>
</dbReference>
<accession>A0A381C4K9</accession>
<dbReference type="InterPro" id="IPR017871">
    <property type="entry name" value="ABC_transporter-like_CS"/>
</dbReference>
<keyword evidence="1" id="KW-0813">Transport</keyword>
<evidence type="ECO:0000256" key="6">
    <source>
        <dbReference type="ARBA" id="ARBA00023136"/>
    </source>
</evidence>
<dbReference type="InterPro" id="IPR005895">
    <property type="entry name" value="ABC_transptr_haem_export_CcmA"/>
</dbReference>
<keyword evidence="5" id="KW-1278">Translocase</keyword>
<evidence type="ECO:0000256" key="5">
    <source>
        <dbReference type="ARBA" id="ARBA00022967"/>
    </source>
</evidence>
<dbReference type="NCBIfam" id="NF010061">
    <property type="entry name" value="PRK13538.1"/>
    <property type="match status" value="1"/>
</dbReference>